<dbReference type="EMBL" id="CP151657">
    <property type="protein sequence ID" value="WZP15076.1"/>
    <property type="molecule type" value="Genomic_DNA"/>
</dbReference>
<proteinExistence type="predicted"/>
<protein>
    <submittedName>
        <fullName evidence="2">PmoA family protein</fullName>
    </submittedName>
</protein>
<dbReference type="RefSeq" id="WP_342022742.1">
    <property type="nucleotide sequence ID" value="NZ_CP151657.1"/>
</dbReference>
<sequence length="328" mass="36250">MSQHHSPLTEPGRPGLSLDHEHGRSLRVAFDGQDIFRYVYGPWDPQFESPRPYFHPLTTLGGKEVSTYRPHDHLWHKGMAWSLPNVGTENFWGGPTYNRGRGYEQLENNGSTNHVEFTSLEVTPERITVVESLEWITQAGELWVREERRFAVEVLDGEHGERAWALTYATNFTNVSGAEIVMGSPTTKGRENAGYGGLFWRGPRSFTGGSVYIPGRTGGDDLNGIRAPWMAFSGQHDGEGGASTLVFVDSPHNSYPGGENTEWFVRTGIFAVVSPSPYYSTEFTFEPGHSLSYEYAVVIADEDRGVEGSEQLAAASLQLLGVSTSAGR</sequence>
<dbReference type="Proteomes" id="UP001448858">
    <property type="component" value="Chromosome"/>
</dbReference>
<reference evidence="2 3" key="1">
    <citation type="submission" date="2024-04" db="EMBL/GenBank/DDBJ databases">
        <title>Arthrobacter sp. from Plains bison fecal sample.</title>
        <authorList>
            <person name="Ruzzini A."/>
        </authorList>
    </citation>
    <scope>NUCLEOTIDE SEQUENCE [LARGE SCALE GENOMIC DNA]</scope>
    <source>
        <strain evidence="2 3">EINP1</strain>
    </source>
</reference>
<dbReference type="InterPro" id="IPR029475">
    <property type="entry name" value="DUF6807"/>
</dbReference>
<accession>A0ABZ2ZUH6</accession>
<evidence type="ECO:0000256" key="1">
    <source>
        <dbReference type="SAM" id="MobiDB-lite"/>
    </source>
</evidence>
<dbReference type="Pfam" id="PF14100">
    <property type="entry name" value="DUF6807"/>
    <property type="match status" value="1"/>
</dbReference>
<evidence type="ECO:0000313" key="2">
    <source>
        <dbReference type="EMBL" id="WZP15076.1"/>
    </source>
</evidence>
<keyword evidence="3" id="KW-1185">Reference proteome</keyword>
<name>A0ABZ2ZUH6_9MICC</name>
<evidence type="ECO:0000313" key="3">
    <source>
        <dbReference type="Proteomes" id="UP001448858"/>
    </source>
</evidence>
<gene>
    <name evidence="2" type="ORF">AAE021_12900</name>
</gene>
<feature type="region of interest" description="Disordered" evidence="1">
    <location>
        <begin position="1"/>
        <end position="20"/>
    </location>
</feature>
<organism evidence="2 3">
    <name type="scientific">Arthrobacter citreus</name>
    <dbReference type="NCBI Taxonomy" id="1670"/>
    <lineage>
        <taxon>Bacteria</taxon>
        <taxon>Bacillati</taxon>
        <taxon>Actinomycetota</taxon>
        <taxon>Actinomycetes</taxon>
        <taxon>Micrococcales</taxon>
        <taxon>Micrococcaceae</taxon>
        <taxon>Arthrobacter</taxon>
    </lineage>
</organism>